<sequence>MLSRDKDTISVSYDSVKSDDTYGKSKKMEEALRAGESGVPRKRYNPLTPSTSINEISCISASLCESRLLPSIFKELLRSSNRLLSGNDGFAHIELHAYVYPICKAADVQLILSDFNWGIVVLWMQSIIRVIMTYSNCGGLACFGRWIDNFPEIVGDENCQDAYEENAKCNETNVVESFSAWSVDTRNTKGVFPNCNIVIIF</sequence>
<dbReference type="AlphaFoldDB" id="A0A0N5AMC8"/>
<dbReference type="WBParaSite" id="SMUV_0000573301-mRNA-1">
    <property type="protein sequence ID" value="SMUV_0000573301-mRNA-1"/>
    <property type="gene ID" value="SMUV_0000573301"/>
</dbReference>
<reference evidence="2" key="1">
    <citation type="submission" date="2017-02" db="UniProtKB">
        <authorList>
            <consortium name="WormBaseParasite"/>
        </authorList>
    </citation>
    <scope>IDENTIFICATION</scope>
</reference>
<keyword evidence="1" id="KW-1185">Reference proteome</keyword>
<organism evidence="1 2">
    <name type="scientific">Syphacia muris</name>
    <dbReference type="NCBI Taxonomy" id="451379"/>
    <lineage>
        <taxon>Eukaryota</taxon>
        <taxon>Metazoa</taxon>
        <taxon>Ecdysozoa</taxon>
        <taxon>Nematoda</taxon>
        <taxon>Chromadorea</taxon>
        <taxon>Rhabditida</taxon>
        <taxon>Spirurina</taxon>
        <taxon>Oxyuridomorpha</taxon>
        <taxon>Oxyuroidea</taxon>
        <taxon>Oxyuridae</taxon>
        <taxon>Syphacia</taxon>
    </lineage>
</organism>
<proteinExistence type="predicted"/>
<evidence type="ECO:0000313" key="1">
    <source>
        <dbReference type="Proteomes" id="UP000046393"/>
    </source>
</evidence>
<evidence type="ECO:0000313" key="2">
    <source>
        <dbReference type="WBParaSite" id="SMUV_0000573301-mRNA-1"/>
    </source>
</evidence>
<name>A0A0N5AMC8_9BILA</name>
<dbReference type="Proteomes" id="UP000046393">
    <property type="component" value="Unplaced"/>
</dbReference>
<protein>
    <submittedName>
        <fullName evidence="2">Uncharacterized protein</fullName>
    </submittedName>
</protein>
<accession>A0A0N5AMC8</accession>